<feature type="region of interest" description="Disordered" evidence="1">
    <location>
        <begin position="375"/>
        <end position="397"/>
    </location>
</feature>
<feature type="region of interest" description="Disordered" evidence="1">
    <location>
        <begin position="1301"/>
        <end position="1324"/>
    </location>
</feature>
<feature type="compositionally biased region" description="Polar residues" evidence="1">
    <location>
        <begin position="682"/>
        <end position="697"/>
    </location>
</feature>
<feature type="region of interest" description="Disordered" evidence="1">
    <location>
        <begin position="315"/>
        <end position="359"/>
    </location>
</feature>
<feature type="compositionally biased region" description="Low complexity" evidence="1">
    <location>
        <begin position="731"/>
        <end position="740"/>
    </location>
</feature>
<feature type="compositionally biased region" description="Low complexity" evidence="1">
    <location>
        <begin position="324"/>
        <end position="336"/>
    </location>
</feature>
<feature type="region of interest" description="Disordered" evidence="1">
    <location>
        <begin position="1"/>
        <end position="35"/>
    </location>
</feature>
<dbReference type="EMBL" id="NESQ01000016">
    <property type="protein sequence ID" value="PUU83208.1"/>
    <property type="molecule type" value="Genomic_DNA"/>
</dbReference>
<sequence length="1340" mass="144933">MNRPTRPDCLDLQQQQPHHQQSSLTHQRSRSNGSIDYPLSSHGSVISMSYPLASVTPESAYIAASAATGIVTSNHENFLQSEGIVSPGSPTILVTPPSLRLINQFLDFLLYEFLSSAKSTSLRLLKPAVEEVLRSRLANEAISGADQELASYLGGGDGEDDGDFGEPQETTGAWDLEGTWKKTRLRCMVYSSLGDLEEDDEAVYSGVGLEGSVGAQQYNDHSAIPDIVSPAVAIWLTAVLEFVGEQTLLVAGHAAINRFSRELPTNETGETTDATERPIVEELDTEKVALNPSLSRLWRQWRKRVRGRSSISIPSIQRHERRASTSSRTSASSLATGNILRDEPSAAKGTSEGDGAPVVGMDKELEVGDDAATLEAKKEASLPPIVEAAPPLTDGDAERFESRKVEPMSVDELMELEIADRLERRRPQSLIVLPWTTESPFVTLAEDDREQIDPDDLEIAKSEVETGESAETDQAFSASPEEQQGWPAEPDKELESVVETYETYEQSGGSIIGGGSNSEVMEVMQAEREFSMDEAIEIESPETAENAVSVAGNDEDFSGEIGVARTSDVATPACLSPSRARFEEVEETPIHQPQQEDEVEGAPAGPVYHATAGSSGAESTHSAGIVETPRSAEDQPPPVPEKAASRRASIAPAPDDHTEAADSTVISGGKTPVVAGRRGSRTETSTHPAENLTGNENSSHSKKGSSTSSKHSQYSQLSDRKIGQLTLVQPSSSSCISISSERANGVRGWTPPATPDKSRRSSSFSKTQRPIYSSGSTTSQSSAKFKSFVTWPVGNAGHSKVPESDDESRSSLHSERQSAKFANMDERERSFEELISSNDTIHCTITPDPIRRIEGSSHSKTQTADLADFLRSTGPDGAERPRTVTPNKSGSRPSSARSKAIIPKDPTSGDSITLAQMLRSTASPPFTSSTFAGSLPPPRPDATVQTVKMPNLFTPVPATAPPRVDSFSLTPPSGIILPTVMKRRSNSLSTTHSQPRNRLVARDASGSTSSASTSALADFFRNTTPPVDGEQIVQRRISRSVAPFRNTMDSDRFEATRDPARTEKVDSAANGHGFAVNSAPEDSLQSAFSSSTALLGGTSERAHDYGSIPSTSSVLTPQRKQTRVRDPYTIEFDELDDDPDLGGLGLVVLGGKQEESLIDFLRNVPPPPQPPTPLEDPKDKMVQKKNSSVSLIGRFGRSSVRKNSNADRVIPMVPQLPAQSDGLGKHIPLLSDTDHMSPHHSSNTSQPSLLIKRHNSYRPTSDLREHRMMGNSDMKPRIQYQARGARIERDDTDSLVDFLKYTPPPLPTPTDVSPSMHKEEGGLPKFKLSFGRKLKRSEVY</sequence>
<feature type="compositionally biased region" description="Low complexity" evidence="1">
    <location>
        <begin position="773"/>
        <end position="782"/>
    </location>
</feature>
<feature type="compositionally biased region" description="Low complexity" evidence="1">
    <location>
        <begin position="922"/>
        <end position="932"/>
    </location>
</feature>
<feature type="region of interest" description="Disordered" evidence="1">
    <location>
        <begin position="922"/>
        <end position="944"/>
    </location>
</feature>
<dbReference type="Proteomes" id="UP000244722">
    <property type="component" value="Unassembled WGS sequence"/>
</dbReference>
<feature type="compositionally biased region" description="Polar residues" evidence="1">
    <location>
        <begin position="986"/>
        <end position="996"/>
    </location>
</feature>
<feature type="compositionally biased region" description="Basic and acidic residues" evidence="1">
    <location>
        <begin position="800"/>
        <end position="827"/>
    </location>
</feature>
<proteinExistence type="predicted"/>
<protein>
    <submittedName>
        <fullName evidence="2">Uncharacterized protein</fullName>
    </submittedName>
</protein>
<accession>A0A2T7A665</accession>
<dbReference type="OrthoDB" id="5382203at2759"/>
<reference evidence="2 3" key="1">
    <citation type="submission" date="2017-04" db="EMBL/GenBank/DDBJ databases">
        <title>Draft genome sequence of Tuber borchii Vittad., a whitish edible truffle.</title>
        <authorList>
            <consortium name="DOE Joint Genome Institute"/>
            <person name="Murat C."/>
            <person name="Kuo A."/>
            <person name="Barry K.W."/>
            <person name="Clum A."/>
            <person name="Dockter R.B."/>
            <person name="Fauchery L."/>
            <person name="Iotti M."/>
            <person name="Kohler A."/>
            <person name="Labutti K."/>
            <person name="Lindquist E.A."/>
            <person name="Lipzen A."/>
            <person name="Ohm R.A."/>
            <person name="Wang M."/>
            <person name="Grigoriev I.V."/>
            <person name="Zambonelli A."/>
            <person name="Martin F.M."/>
        </authorList>
    </citation>
    <scope>NUCLEOTIDE SEQUENCE [LARGE SCALE GENOMIC DNA]</scope>
    <source>
        <strain evidence="2 3">Tbo3840</strain>
    </source>
</reference>
<evidence type="ECO:0000313" key="3">
    <source>
        <dbReference type="Proteomes" id="UP000244722"/>
    </source>
</evidence>
<comment type="caution">
    <text evidence="2">The sequence shown here is derived from an EMBL/GenBank/DDBJ whole genome shotgun (WGS) entry which is preliminary data.</text>
</comment>
<feature type="compositionally biased region" description="Low complexity" evidence="1">
    <location>
        <begin position="12"/>
        <end position="26"/>
    </location>
</feature>
<dbReference type="STRING" id="42251.A0A2T7A665"/>
<feature type="compositionally biased region" description="Polar residues" evidence="1">
    <location>
        <begin position="1108"/>
        <end position="1119"/>
    </location>
</feature>
<evidence type="ECO:0000256" key="1">
    <source>
        <dbReference type="SAM" id="MobiDB-lite"/>
    </source>
</evidence>
<feature type="region of interest" description="Disordered" evidence="1">
    <location>
        <begin position="150"/>
        <end position="175"/>
    </location>
</feature>
<feature type="region of interest" description="Disordered" evidence="1">
    <location>
        <begin position="1100"/>
        <end position="1122"/>
    </location>
</feature>
<feature type="region of interest" description="Disordered" evidence="1">
    <location>
        <begin position="1163"/>
        <end position="1182"/>
    </location>
</feature>
<keyword evidence="3" id="KW-1185">Reference proteome</keyword>
<feature type="region of interest" description="Disordered" evidence="1">
    <location>
        <begin position="845"/>
        <end position="910"/>
    </location>
</feature>
<feature type="region of interest" description="Disordered" evidence="1">
    <location>
        <begin position="460"/>
        <end position="494"/>
    </location>
</feature>
<feature type="compositionally biased region" description="Polar residues" evidence="1">
    <location>
        <begin position="472"/>
        <end position="482"/>
    </location>
</feature>
<feature type="compositionally biased region" description="Acidic residues" evidence="1">
    <location>
        <begin position="157"/>
        <end position="166"/>
    </location>
</feature>
<feature type="compositionally biased region" description="Polar residues" evidence="1">
    <location>
        <begin position="761"/>
        <end position="771"/>
    </location>
</feature>
<organism evidence="2 3">
    <name type="scientific">Tuber borchii</name>
    <name type="common">White truffle</name>
    <dbReference type="NCBI Taxonomy" id="42251"/>
    <lineage>
        <taxon>Eukaryota</taxon>
        <taxon>Fungi</taxon>
        <taxon>Dikarya</taxon>
        <taxon>Ascomycota</taxon>
        <taxon>Pezizomycotina</taxon>
        <taxon>Pezizomycetes</taxon>
        <taxon>Pezizales</taxon>
        <taxon>Tuberaceae</taxon>
        <taxon>Tuber</taxon>
    </lineage>
</organism>
<feature type="compositionally biased region" description="Low complexity" evidence="1">
    <location>
        <begin position="704"/>
        <end position="717"/>
    </location>
</feature>
<feature type="compositionally biased region" description="Polar residues" evidence="1">
    <location>
        <begin position="612"/>
        <end position="622"/>
    </location>
</feature>
<feature type="compositionally biased region" description="Polar residues" evidence="1">
    <location>
        <begin position="884"/>
        <end position="897"/>
    </location>
</feature>
<feature type="region of interest" description="Disordered" evidence="1">
    <location>
        <begin position="576"/>
        <end position="827"/>
    </location>
</feature>
<gene>
    <name evidence="2" type="ORF">B9Z19DRAFT_1098757</name>
</gene>
<name>A0A2T7A665_TUBBO</name>
<feature type="region of interest" description="Disordered" evidence="1">
    <location>
        <begin position="958"/>
        <end position="1012"/>
    </location>
</feature>
<evidence type="ECO:0000313" key="2">
    <source>
        <dbReference type="EMBL" id="PUU83208.1"/>
    </source>
</evidence>
<feature type="compositionally biased region" description="Pro residues" evidence="1">
    <location>
        <begin position="1164"/>
        <end position="1174"/>
    </location>
</feature>